<dbReference type="Proteomes" id="UP000220133">
    <property type="component" value="Chromosome"/>
</dbReference>
<keyword evidence="2" id="KW-1185">Reference proteome</keyword>
<gene>
    <name evidence="1" type="ORF">COR50_04380</name>
</gene>
<protein>
    <submittedName>
        <fullName evidence="1">Uncharacterized protein</fullName>
    </submittedName>
</protein>
<organism evidence="1 2">
    <name type="scientific">Chitinophaga caeni</name>
    <dbReference type="NCBI Taxonomy" id="2029983"/>
    <lineage>
        <taxon>Bacteria</taxon>
        <taxon>Pseudomonadati</taxon>
        <taxon>Bacteroidota</taxon>
        <taxon>Chitinophagia</taxon>
        <taxon>Chitinophagales</taxon>
        <taxon>Chitinophagaceae</taxon>
        <taxon>Chitinophaga</taxon>
    </lineage>
</organism>
<proteinExistence type="predicted"/>
<name>A0A291QRE9_9BACT</name>
<reference evidence="1 2" key="1">
    <citation type="submission" date="2017-10" db="EMBL/GenBank/DDBJ databases">
        <title>Paenichitinophaga pekingensis gen. nov., sp. nov., isolated from activated sludge.</title>
        <authorList>
            <person name="Jin D."/>
            <person name="Kong X."/>
            <person name="Deng Y."/>
            <person name="Bai Z."/>
        </authorList>
    </citation>
    <scope>NUCLEOTIDE SEQUENCE [LARGE SCALE GENOMIC DNA]</scope>
    <source>
        <strain evidence="1 2">13</strain>
    </source>
</reference>
<evidence type="ECO:0000313" key="1">
    <source>
        <dbReference type="EMBL" id="ATL46473.1"/>
    </source>
</evidence>
<accession>A0A291QRE9</accession>
<dbReference type="KEGG" id="cbae:COR50_04380"/>
<dbReference type="EMBL" id="CP023777">
    <property type="protein sequence ID" value="ATL46473.1"/>
    <property type="molecule type" value="Genomic_DNA"/>
</dbReference>
<sequence>MVCERLAFVESIYKNAAVKAWPQLADSVDIVPLVYFKDDTGYINHATERMVELTGATLFECHKDLKLYKYIDPGFLGTFKLITKLDFTDTCLLHYNLPVTYCNSPENAHLSIPAISSTEEWAARVIHEYFHAYQLLHQGTRDIYRQQIAHKMTVDSLNANYIVVDWFKQGIDKENALLLKALEVPTRDSVIICLQAFVQAREQRRDVFEMTYHYNIDLYEDYFEKMEGTARYMEFQVMKNYGNLVVSPTLAAVDTFFHAFKDFKRFNLEKFPWLYKTQRAYRYVYATGMNQARLLDKLQVPYKEDLFDTSISLYAILHQWLEQQERKMKENQGRN</sequence>
<evidence type="ECO:0000313" key="2">
    <source>
        <dbReference type="Proteomes" id="UP000220133"/>
    </source>
</evidence>
<dbReference type="AlphaFoldDB" id="A0A291QRE9"/>